<dbReference type="AlphaFoldDB" id="A0A068S7Y7"/>
<keyword evidence="1" id="KW-1133">Transmembrane helix</keyword>
<keyword evidence="1" id="KW-0472">Membrane</keyword>
<keyword evidence="1" id="KW-0812">Transmembrane</keyword>
<sequence>MPLTTRYLTATPHDVVRQILICQMAVAFITCFLTILTIHSSLYRVASSPLTALSSSRVEPPRCVIVTATDNPLILKSFFSTMSMDMQQRPSIIAYTTDNIRSADKDDLEHVMRRDDVLVTQGDEQQYVDHFSTLIYHQLSTNNNIVVWMDPSSSIVSGYLIHHLCSIVLEHHGFWSICPSETVCTILGVDTRNQTIRGMIHDMTLLFP</sequence>
<organism evidence="2 3">
    <name type="scientific">Lichtheimia corymbifera JMRC:FSU:9682</name>
    <dbReference type="NCBI Taxonomy" id="1263082"/>
    <lineage>
        <taxon>Eukaryota</taxon>
        <taxon>Fungi</taxon>
        <taxon>Fungi incertae sedis</taxon>
        <taxon>Mucoromycota</taxon>
        <taxon>Mucoromycotina</taxon>
        <taxon>Mucoromycetes</taxon>
        <taxon>Mucorales</taxon>
        <taxon>Lichtheimiaceae</taxon>
        <taxon>Lichtheimia</taxon>
    </lineage>
</organism>
<proteinExistence type="predicted"/>
<name>A0A068S7Y7_9FUNG</name>
<dbReference type="Proteomes" id="UP000027586">
    <property type="component" value="Unassembled WGS sequence"/>
</dbReference>
<reference evidence="2" key="1">
    <citation type="submission" date="2013-08" db="EMBL/GenBank/DDBJ databases">
        <title>Gene expansion shapes genome architecture in the human pathogen Lichtheimia corymbifera: an evolutionary genomics analysis in the ancient terrestrial Mucorales (Mucoromycotina).</title>
        <authorList>
            <person name="Schwartze V.U."/>
            <person name="Winter S."/>
            <person name="Shelest E."/>
            <person name="Marcet-Houben M."/>
            <person name="Horn F."/>
            <person name="Wehner S."/>
            <person name="Hoffmann K."/>
            <person name="Riege K."/>
            <person name="Sammeth M."/>
            <person name="Nowrousian M."/>
            <person name="Valiante V."/>
            <person name="Linde J."/>
            <person name="Jacobsen I.D."/>
            <person name="Marz M."/>
            <person name="Brakhage A.A."/>
            <person name="Gabaldon T."/>
            <person name="Bocker S."/>
            <person name="Voigt K."/>
        </authorList>
    </citation>
    <scope>NUCLEOTIDE SEQUENCE [LARGE SCALE GENOMIC DNA]</scope>
    <source>
        <strain evidence="2">FSU 9682</strain>
    </source>
</reference>
<evidence type="ECO:0000313" key="3">
    <source>
        <dbReference type="Proteomes" id="UP000027586"/>
    </source>
</evidence>
<dbReference type="OrthoDB" id="2271496at2759"/>
<keyword evidence="3" id="KW-1185">Reference proteome</keyword>
<evidence type="ECO:0000313" key="2">
    <source>
        <dbReference type="EMBL" id="CDH57386.1"/>
    </source>
</evidence>
<comment type="caution">
    <text evidence="2">The sequence shown here is derived from an EMBL/GenBank/DDBJ whole genome shotgun (WGS) entry which is preliminary data.</text>
</comment>
<protein>
    <submittedName>
        <fullName evidence="2">Uncharacterized protein</fullName>
    </submittedName>
</protein>
<feature type="transmembrane region" description="Helical" evidence="1">
    <location>
        <begin position="15"/>
        <end position="38"/>
    </location>
</feature>
<dbReference type="VEuPathDB" id="FungiDB:LCOR_08335.1"/>
<evidence type="ECO:0000256" key="1">
    <source>
        <dbReference type="SAM" id="Phobius"/>
    </source>
</evidence>
<gene>
    <name evidence="2" type="ORF">LCOR_08335.1</name>
</gene>
<dbReference type="EMBL" id="CBTN010000045">
    <property type="protein sequence ID" value="CDH57386.1"/>
    <property type="molecule type" value="Genomic_DNA"/>
</dbReference>
<accession>A0A068S7Y7</accession>